<evidence type="ECO:0000259" key="6">
    <source>
        <dbReference type="PROSITE" id="PS51173"/>
    </source>
</evidence>
<name>A0ABW7SCR7_9ACTN</name>
<gene>
    <name evidence="8" type="ORF">ACH4OY_02110</name>
</gene>
<evidence type="ECO:0000259" key="7">
    <source>
        <dbReference type="PROSITE" id="PS51764"/>
    </source>
</evidence>
<dbReference type="PRINTS" id="PR00739">
    <property type="entry name" value="GLHYDRLASE26"/>
</dbReference>
<dbReference type="EMBL" id="JBIRPU010000001">
    <property type="protein sequence ID" value="MFI0791489.1"/>
    <property type="molecule type" value="Genomic_DNA"/>
</dbReference>
<feature type="domain" description="CBM2" evidence="6">
    <location>
        <begin position="228"/>
        <end position="330"/>
    </location>
</feature>
<evidence type="ECO:0000256" key="3">
    <source>
        <dbReference type="ARBA" id="ARBA00023295"/>
    </source>
</evidence>
<evidence type="ECO:0000256" key="5">
    <source>
        <dbReference type="SAM" id="MobiDB-lite"/>
    </source>
</evidence>
<evidence type="ECO:0000313" key="9">
    <source>
        <dbReference type="Proteomes" id="UP001611075"/>
    </source>
</evidence>
<evidence type="ECO:0000256" key="2">
    <source>
        <dbReference type="ARBA" id="ARBA00022801"/>
    </source>
</evidence>
<dbReference type="GO" id="GO:0016787">
    <property type="term" value="F:hydrolase activity"/>
    <property type="evidence" value="ECO:0007669"/>
    <property type="project" value="UniProtKB-KW"/>
</dbReference>
<dbReference type="InterPro" id="IPR012291">
    <property type="entry name" value="CBM2_carb-bd_dom_sf"/>
</dbReference>
<dbReference type="SUPFAM" id="SSF51445">
    <property type="entry name" value="(Trans)glycosidases"/>
    <property type="match status" value="1"/>
</dbReference>
<dbReference type="PROSITE" id="PS51173">
    <property type="entry name" value="CBM2"/>
    <property type="match status" value="1"/>
</dbReference>
<organism evidence="8 9">
    <name type="scientific">Micromonospora rubida</name>
    <dbReference type="NCBI Taxonomy" id="2697657"/>
    <lineage>
        <taxon>Bacteria</taxon>
        <taxon>Bacillati</taxon>
        <taxon>Actinomycetota</taxon>
        <taxon>Actinomycetes</taxon>
        <taxon>Micromonosporales</taxon>
        <taxon>Micromonosporaceae</taxon>
        <taxon>Micromonospora</taxon>
    </lineage>
</organism>
<evidence type="ECO:0000256" key="4">
    <source>
        <dbReference type="PROSITE-ProRule" id="PRU01100"/>
    </source>
</evidence>
<dbReference type="PANTHER" id="PTHR40079:SF4">
    <property type="entry name" value="GH26 DOMAIN-CONTAINING PROTEIN-RELATED"/>
    <property type="match status" value="1"/>
</dbReference>
<dbReference type="SMART" id="SM00637">
    <property type="entry name" value="CBD_II"/>
    <property type="match status" value="1"/>
</dbReference>
<dbReference type="InterPro" id="IPR001919">
    <property type="entry name" value="CBD2"/>
</dbReference>
<keyword evidence="2 4" id="KW-0378">Hydrolase</keyword>
<feature type="region of interest" description="Disordered" evidence="5">
    <location>
        <begin position="190"/>
        <end position="235"/>
    </location>
</feature>
<protein>
    <submittedName>
        <fullName evidence="8">Glycosyl hydrolase</fullName>
    </submittedName>
</protein>
<dbReference type="InterPro" id="IPR000805">
    <property type="entry name" value="Glyco_hydro_26"/>
</dbReference>
<dbReference type="RefSeq" id="WP_396676138.1">
    <property type="nucleotide sequence ID" value="NZ_JBIRPU010000001.1"/>
</dbReference>
<dbReference type="Gene3D" id="3.20.20.80">
    <property type="entry name" value="Glycosidases"/>
    <property type="match status" value="1"/>
</dbReference>
<comment type="similarity">
    <text evidence="1 4">Belongs to the glycosyl hydrolase 26 family.</text>
</comment>
<evidence type="ECO:0000256" key="1">
    <source>
        <dbReference type="ARBA" id="ARBA00007754"/>
    </source>
</evidence>
<dbReference type="InterPro" id="IPR022790">
    <property type="entry name" value="GH26_dom"/>
</dbReference>
<accession>A0ABW7SCR7</accession>
<feature type="domain" description="GH26" evidence="7">
    <location>
        <begin position="1"/>
        <end position="189"/>
    </location>
</feature>
<evidence type="ECO:0000313" key="8">
    <source>
        <dbReference type="EMBL" id="MFI0791489.1"/>
    </source>
</evidence>
<dbReference type="PROSITE" id="PS51764">
    <property type="entry name" value="GH26"/>
    <property type="match status" value="1"/>
</dbReference>
<comment type="caution">
    <text evidence="8">The sequence shown here is derived from an EMBL/GenBank/DDBJ whole genome shotgun (WGS) entry which is preliminary data.</text>
</comment>
<dbReference type="Pfam" id="PF02156">
    <property type="entry name" value="Glyco_hydro_26"/>
    <property type="match status" value="1"/>
</dbReference>
<dbReference type="PANTHER" id="PTHR40079">
    <property type="entry name" value="MANNAN ENDO-1,4-BETA-MANNOSIDASE E-RELATED"/>
    <property type="match status" value="1"/>
</dbReference>
<feature type="compositionally biased region" description="Pro residues" evidence="5">
    <location>
        <begin position="198"/>
        <end position="230"/>
    </location>
</feature>
<dbReference type="Gene3D" id="2.60.40.290">
    <property type="match status" value="1"/>
</dbReference>
<dbReference type="Proteomes" id="UP001611075">
    <property type="component" value="Unassembled WGS sequence"/>
</dbReference>
<dbReference type="InterPro" id="IPR008965">
    <property type="entry name" value="CBM2/CBM3_carb-bd_dom_sf"/>
</dbReference>
<sequence>MAAALADPNSADHRLLIRDIDAIAVQLTRLRDAGVPVLWRPLHEAEGGWFWWGAKGPGPAKQLYRLMYDRLTNHHELTNLIWVWNSVSADWYPGDDVVDVVSVDSYPAVGDHGPLSGSYDRLVSLGGDRKLVALGEVGPIPDPELTRVYRADWSWFVTWSGDFLTDGRWNSLDFLRRVYRDDPHVLTLDELGDWKHPGPGPTVSPTGSPTPTPTPTTPTPTPTSPTPTPTGPAGCTASWKLVNQWPGGFQAEVTVRNSGTAPITGWTVRWTFGGDQRVANSWNATVSTNGNTVTARNVDWNGRLAPGGTAVLGLIGGGSAPTPTPTCTPA</sequence>
<feature type="active site" description="Proton donor" evidence="4">
    <location>
        <position position="44"/>
    </location>
</feature>
<reference evidence="8 9" key="1">
    <citation type="submission" date="2024-10" db="EMBL/GenBank/DDBJ databases">
        <title>The Natural Products Discovery Center: Release of the First 8490 Sequenced Strains for Exploring Actinobacteria Biosynthetic Diversity.</title>
        <authorList>
            <person name="Kalkreuter E."/>
            <person name="Kautsar S.A."/>
            <person name="Yang D."/>
            <person name="Bader C.D."/>
            <person name="Teijaro C.N."/>
            <person name="Fluegel L."/>
            <person name="Davis C.M."/>
            <person name="Simpson J.R."/>
            <person name="Lauterbach L."/>
            <person name="Steele A.D."/>
            <person name="Gui C."/>
            <person name="Meng S."/>
            <person name="Li G."/>
            <person name="Viehrig K."/>
            <person name="Ye F."/>
            <person name="Su P."/>
            <person name="Kiefer A.F."/>
            <person name="Nichols A."/>
            <person name="Cepeda A.J."/>
            <person name="Yan W."/>
            <person name="Fan B."/>
            <person name="Jiang Y."/>
            <person name="Adhikari A."/>
            <person name="Zheng C.-J."/>
            <person name="Schuster L."/>
            <person name="Cowan T.M."/>
            <person name="Smanski M.J."/>
            <person name="Chevrette M.G."/>
            <person name="De Carvalho L.P.S."/>
            <person name="Shen B."/>
        </authorList>
    </citation>
    <scope>NUCLEOTIDE SEQUENCE [LARGE SCALE GENOMIC DNA]</scope>
    <source>
        <strain evidence="8 9">NPDC021253</strain>
    </source>
</reference>
<feature type="active site" description="Nucleophile" evidence="4">
    <location>
        <position position="136"/>
    </location>
</feature>
<dbReference type="InterPro" id="IPR017853">
    <property type="entry name" value="GH"/>
</dbReference>
<keyword evidence="9" id="KW-1185">Reference proteome</keyword>
<keyword evidence="3 4" id="KW-0326">Glycosidase</keyword>
<dbReference type="Pfam" id="PF00553">
    <property type="entry name" value="CBM_2"/>
    <property type="match status" value="1"/>
</dbReference>
<dbReference type="SUPFAM" id="SSF49384">
    <property type="entry name" value="Carbohydrate-binding domain"/>
    <property type="match status" value="1"/>
</dbReference>
<proteinExistence type="inferred from homology"/>